<dbReference type="KEGG" id="bcx:BCA_4771"/>
<dbReference type="PATRIC" id="fig|572264.18.peg.4721"/>
<dbReference type="Proteomes" id="UP000002210">
    <property type="component" value="Chromosome"/>
</dbReference>
<accession>A0A158RPP5</accession>
<proteinExistence type="predicted"/>
<dbReference type="RefSeq" id="WP_000359352.1">
    <property type="nucleotide sequence ID" value="NC_012472.1"/>
</dbReference>
<organism evidence="1 2">
    <name type="scientific">Bacillus cereus (strain 03BB102)</name>
    <dbReference type="NCBI Taxonomy" id="572264"/>
    <lineage>
        <taxon>Bacteria</taxon>
        <taxon>Bacillati</taxon>
        <taxon>Bacillota</taxon>
        <taxon>Bacilli</taxon>
        <taxon>Bacillales</taxon>
        <taxon>Bacillaceae</taxon>
        <taxon>Bacillus</taxon>
        <taxon>Bacillus cereus group</taxon>
    </lineage>
</organism>
<protein>
    <submittedName>
        <fullName evidence="1">Uncharacterized protein</fullName>
    </submittedName>
</protein>
<dbReference type="AlphaFoldDB" id="A0A158RPP5"/>
<evidence type="ECO:0000313" key="2">
    <source>
        <dbReference type="Proteomes" id="UP000002210"/>
    </source>
</evidence>
<reference evidence="1 2" key="1">
    <citation type="submission" date="2009-02" db="EMBL/GenBank/DDBJ databases">
        <title>Genome sequence of Bacillus cereus 03BB102.</title>
        <authorList>
            <person name="Dodson R.J."/>
            <person name="Jackson P."/>
            <person name="Munk A.C."/>
            <person name="Brettin T."/>
            <person name="Bruce D."/>
            <person name="Detter C."/>
            <person name="Tapia R."/>
            <person name="Han C."/>
            <person name="Sutton G."/>
            <person name="Sims D."/>
        </authorList>
    </citation>
    <scope>NUCLEOTIDE SEQUENCE [LARGE SCALE GENOMIC DNA]</scope>
    <source>
        <strain evidence="1 2">03BB102</strain>
    </source>
</reference>
<gene>
    <name evidence="1" type="ordered locus">BCA_4771</name>
</gene>
<dbReference type="EMBL" id="CP001407">
    <property type="protein sequence ID" value="ACO29228.1"/>
    <property type="molecule type" value="Genomic_DNA"/>
</dbReference>
<name>A0A158RPP5_BACC3</name>
<sequence length="181" mass="21243">MDKLIKEITNSLDNKNYLSALALTLTLPDICGKIAYPEIKGRGAVRKRYAQWYNEYIHKFENPDGMEDVDRFDGDAVYKLRCNFLHDGSSDIREYMRGKYNQTESKDFVFELTDTITSYSKDWENNEYDCNIRIQIGVIDFCRKMCLVAGNFYNKNSEQDIFNNIIISDDLYKVLRFNDPS</sequence>
<evidence type="ECO:0000313" key="1">
    <source>
        <dbReference type="EMBL" id="ACO29228.1"/>
    </source>
</evidence>